<keyword evidence="7 10" id="KW-0784">Thiamine biosynthesis</keyword>
<dbReference type="STRING" id="416591.Tlet_2013"/>
<dbReference type="GO" id="GO:0000287">
    <property type="term" value="F:magnesium ion binding"/>
    <property type="evidence" value="ECO:0007669"/>
    <property type="project" value="UniProtKB-UniRule"/>
</dbReference>
<sequence>MLNIDDVVGADATKLEEMARQIRRRIIEVVSKNGGHLASNLGVVDLTLALYSVFDPRENVIIWDTSHQCYTHKLLLDRWESFSSLRQLGGISGYTTLKESIFDRFGAGHAGTSIAAALGIERALRLKKEMKNVLVVIGDGALTNGEALESLNQIKGQNSRLKIILNDNGMSIAQNVGALSETFAKIRTNPAYVKFKGLVKKMLEGTEVGKNLEDELRRLREGVKLFISGFDFFESLGIKHIGPIDGHDIELMKKLFERIKNYDYPVVVHLITQKGRGYEPAENNCIVFHSAPKFNLNTGEPLAKKNHMSYSEVFGETLVRISQKNDKIFAITAAMPDGTGLRKFSQIFPERFADLGITEQSCVTFAAGLATMGYRPFVAIYSSFLQRAYDQIFHDVALQNLNVVFAVDRSGLVGEDGPTHHGLNDICLFRTIPGSKIFTPSNLVELISILRSIVEKDVSGVVSVRYPRDSREANFEKLWDESTVLDIFNWETVRTGNGKIAVLAAGTLLENTRKLASLDPTIVYVRCVKPLDEKSLMKIADAHDAIVTLEEGYINGGFGESVISFLIKHGYKRSVLTMGVAEKFVSHGSREELLKLCKLDSEGIFESVISFLKKEVYAW</sequence>
<accession>A8F8T3</accession>
<keyword evidence="4 10" id="KW-0808">Transferase</keyword>
<feature type="binding site" evidence="10">
    <location>
        <position position="67"/>
    </location>
    <ligand>
        <name>thiamine diphosphate</name>
        <dbReference type="ChEBI" id="CHEBI:58937"/>
    </ligand>
</feature>
<feature type="binding site" evidence="10">
    <location>
        <begin position="108"/>
        <end position="110"/>
    </location>
    <ligand>
        <name>thiamine diphosphate</name>
        <dbReference type="ChEBI" id="CHEBI:58937"/>
    </ligand>
</feature>
<keyword evidence="6 10" id="KW-0460">Magnesium</keyword>
<evidence type="ECO:0000256" key="9">
    <source>
        <dbReference type="ARBA" id="ARBA00023229"/>
    </source>
</evidence>
<keyword evidence="8 10" id="KW-0786">Thiamine pyrophosphate</keyword>
<dbReference type="Gene3D" id="3.40.50.970">
    <property type="match status" value="2"/>
</dbReference>
<evidence type="ECO:0000256" key="1">
    <source>
        <dbReference type="ARBA" id="ARBA00004980"/>
    </source>
</evidence>
<keyword evidence="9 10" id="KW-0414">Isoprene biosynthesis</keyword>
<dbReference type="NCBIfam" id="TIGR00204">
    <property type="entry name" value="dxs"/>
    <property type="match status" value="1"/>
</dbReference>
<evidence type="ECO:0000259" key="11">
    <source>
        <dbReference type="SMART" id="SM00861"/>
    </source>
</evidence>
<comment type="pathway">
    <text evidence="1 10">Metabolic intermediate biosynthesis; 1-deoxy-D-xylulose 5-phosphate biosynthesis; 1-deoxy-D-xylulose 5-phosphate from D-glyceraldehyde 3-phosphate and pyruvate: step 1/1.</text>
</comment>
<dbReference type="Pfam" id="PF13292">
    <property type="entry name" value="DXP_synthase_N"/>
    <property type="match status" value="1"/>
</dbReference>
<dbReference type="GO" id="GO:0009228">
    <property type="term" value="P:thiamine biosynthetic process"/>
    <property type="evidence" value="ECO:0007669"/>
    <property type="project" value="UniProtKB-UniRule"/>
</dbReference>
<dbReference type="GO" id="GO:0016114">
    <property type="term" value="P:terpenoid biosynthetic process"/>
    <property type="evidence" value="ECO:0007669"/>
    <property type="project" value="UniProtKB-UniRule"/>
</dbReference>
<dbReference type="eggNOG" id="COG1154">
    <property type="taxonomic scope" value="Bacteria"/>
</dbReference>
<gene>
    <name evidence="10" type="primary">dxs</name>
    <name evidence="12" type="ordered locus">Tlet_2013</name>
</gene>
<comment type="function">
    <text evidence="10">Catalyzes the acyloin condensation reaction between C atoms 2 and 3 of pyruvate and glyceraldehyde 3-phosphate to yield 1-deoxy-D-xylulose-5-phosphate (DXP).</text>
</comment>
<reference evidence="12 13" key="2">
    <citation type="journal article" date="2009" name="Proc. Natl. Acad. Sci. U.S.A.">
        <title>On the chimeric nature, thermophilic origin, and phylogenetic placement of the Thermotogales.</title>
        <authorList>
            <person name="Zhaxybayeva O."/>
            <person name="Swithers K.S."/>
            <person name="Lapierre P."/>
            <person name="Fournier G.P."/>
            <person name="Bickhart D.M."/>
            <person name="DeBoy R.T."/>
            <person name="Nelson K.E."/>
            <person name="Nesbo C.L."/>
            <person name="Doolittle W.F."/>
            <person name="Gogarten J.P."/>
            <person name="Noll K.M."/>
        </authorList>
    </citation>
    <scope>NUCLEOTIDE SEQUENCE [LARGE SCALE GENOMIC DNA]</scope>
    <source>
        <strain evidence="13">ATCC BAA-301 / DSM 14385 / NBRC 107922 / TMO</strain>
    </source>
</reference>
<dbReference type="InterPro" id="IPR029061">
    <property type="entry name" value="THDP-binding"/>
</dbReference>
<comment type="catalytic activity">
    <reaction evidence="10">
        <text>D-glyceraldehyde 3-phosphate + pyruvate + H(+) = 1-deoxy-D-xylulose 5-phosphate + CO2</text>
        <dbReference type="Rhea" id="RHEA:12605"/>
        <dbReference type="ChEBI" id="CHEBI:15361"/>
        <dbReference type="ChEBI" id="CHEBI:15378"/>
        <dbReference type="ChEBI" id="CHEBI:16526"/>
        <dbReference type="ChEBI" id="CHEBI:57792"/>
        <dbReference type="ChEBI" id="CHEBI:59776"/>
        <dbReference type="EC" id="2.2.1.7"/>
    </reaction>
</comment>
<feature type="binding site" evidence="10">
    <location>
        <position position="278"/>
    </location>
    <ligand>
        <name>thiamine diphosphate</name>
        <dbReference type="ChEBI" id="CHEBI:58937"/>
    </ligand>
</feature>
<dbReference type="KEGG" id="tle:Tlet_2013"/>
<dbReference type="InterPro" id="IPR005475">
    <property type="entry name" value="Transketolase-like_Pyr-bd"/>
</dbReference>
<dbReference type="PANTHER" id="PTHR43322:SF5">
    <property type="entry name" value="1-DEOXY-D-XYLULOSE-5-PHOSPHATE SYNTHASE, CHLOROPLASTIC"/>
    <property type="match status" value="1"/>
</dbReference>
<dbReference type="UniPathway" id="UPA00064">
    <property type="reaction ID" value="UER00091"/>
</dbReference>
<dbReference type="CDD" id="cd02007">
    <property type="entry name" value="TPP_DXS"/>
    <property type="match status" value="1"/>
</dbReference>
<dbReference type="GO" id="GO:0030976">
    <property type="term" value="F:thiamine pyrophosphate binding"/>
    <property type="evidence" value="ECO:0007669"/>
    <property type="project" value="UniProtKB-UniRule"/>
</dbReference>
<dbReference type="Proteomes" id="UP000002016">
    <property type="component" value="Chromosome"/>
</dbReference>
<dbReference type="Gene3D" id="3.40.50.920">
    <property type="match status" value="1"/>
</dbReference>
<dbReference type="Pfam" id="PF02779">
    <property type="entry name" value="Transket_pyr"/>
    <property type="match status" value="1"/>
</dbReference>
<reference evidence="12 13" key="1">
    <citation type="submission" date="2007-08" db="EMBL/GenBank/DDBJ databases">
        <title>Complete sequence of Thermotoga lettingae TMO.</title>
        <authorList>
            <consortium name="US DOE Joint Genome Institute"/>
            <person name="Copeland A."/>
            <person name="Lucas S."/>
            <person name="Lapidus A."/>
            <person name="Barry K."/>
            <person name="Glavina del Rio T."/>
            <person name="Dalin E."/>
            <person name="Tice H."/>
            <person name="Pitluck S."/>
            <person name="Foster B."/>
            <person name="Bruce D."/>
            <person name="Schmutz J."/>
            <person name="Larimer F."/>
            <person name="Land M."/>
            <person name="Hauser L."/>
            <person name="Kyrpides N."/>
            <person name="Mikhailova N."/>
            <person name="Nelson K."/>
            <person name="Gogarten J.P."/>
            <person name="Noll K."/>
            <person name="Richardson P."/>
        </authorList>
    </citation>
    <scope>NUCLEOTIDE SEQUENCE [LARGE SCALE GENOMIC DNA]</scope>
    <source>
        <strain evidence="13">ATCC BAA-301 / DSM 14385 / NBRC 107922 / TMO</strain>
    </source>
</reference>
<dbReference type="HAMAP" id="MF_00315">
    <property type="entry name" value="DXP_synth"/>
    <property type="match status" value="1"/>
</dbReference>
<dbReference type="EMBL" id="CP000812">
    <property type="protein sequence ID" value="ABV34567.1"/>
    <property type="molecule type" value="Genomic_DNA"/>
</dbReference>
<dbReference type="PANTHER" id="PTHR43322">
    <property type="entry name" value="1-D-DEOXYXYLULOSE 5-PHOSPHATE SYNTHASE-RELATED"/>
    <property type="match status" value="1"/>
</dbReference>
<dbReference type="Pfam" id="PF02780">
    <property type="entry name" value="Transketolase_C"/>
    <property type="match status" value="1"/>
</dbReference>
<dbReference type="InterPro" id="IPR049557">
    <property type="entry name" value="Transketolase_CS"/>
</dbReference>
<feature type="binding site" evidence="10">
    <location>
        <begin position="140"/>
        <end position="141"/>
    </location>
    <ligand>
        <name>thiamine diphosphate</name>
        <dbReference type="ChEBI" id="CHEBI:58937"/>
    </ligand>
</feature>
<dbReference type="AlphaFoldDB" id="A8F8T3"/>
<keyword evidence="5 10" id="KW-0479">Metal-binding</keyword>
<dbReference type="OrthoDB" id="9803371at2"/>
<evidence type="ECO:0000256" key="6">
    <source>
        <dbReference type="ARBA" id="ARBA00022842"/>
    </source>
</evidence>
<comment type="cofactor">
    <cofactor evidence="10">
        <name>Mg(2+)</name>
        <dbReference type="ChEBI" id="CHEBI:18420"/>
    </cofactor>
    <text evidence="10">Binds 1 Mg(2+) ion per subunit.</text>
</comment>
<comment type="similarity">
    <text evidence="2 10">Belongs to the transketolase family. DXPS subfamily.</text>
</comment>
<dbReference type="InterPro" id="IPR033248">
    <property type="entry name" value="Transketolase_C"/>
</dbReference>
<dbReference type="GO" id="GO:0008661">
    <property type="term" value="F:1-deoxy-D-xylulose-5-phosphate synthase activity"/>
    <property type="evidence" value="ECO:0007669"/>
    <property type="project" value="UniProtKB-UniRule"/>
</dbReference>
<feature type="binding site" evidence="10">
    <location>
        <position position="139"/>
    </location>
    <ligand>
        <name>Mg(2+)</name>
        <dbReference type="ChEBI" id="CHEBI:18420"/>
    </ligand>
</feature>
<evidence type="ECO:0000256" key="7">
    <source>
        <dbReference type="ARBA" id="ARBA00022977"/>
    </source>
</evidence>
<dbReference type="NCBIfam" id="NF003933">
    <property type="entry name" value="PRK05444.2-2"/>
    <property type="match status" value="1"/>
</dbReference>
<feature type="binding site" evidence="10">
    <location>
        <position position="168"/>
    </location>
    <ligand>
        <name>Mg(2+)</name>
        <dbReference type="ChEBI" id="CHEBI:18420"/>
    </ligand>
</feature>
<dbReference type="EC" id="2.2.1.7" evidence="10"/>
<dbReference type="SUPFAM" id="SSF52518">
    <property type="entry name" value="Thiamin diphosphate-binding fold (THDP-binding)"/>
    <property type="match status" value="2"/>
</dbReference>
<dbReference type="GO" id="GO:0005829">
    <property type="term" value="C:cytosol"/>
    <property type="evidence" value="ECO:0007669"/>
    <property type="project" value="TreeGrafter"/>
</dbReference>
<dbReference type="SUPFAM" id="SSF52922">
    <property type="entry name" value="TK C-terminal domain-like"/>
    <property type="match status" value="1"/>
</dbReference>
<name>A8F8T3_PSELT</name>
<dbReference type="CDD" id="cd07033">
    <property type="entry name" value="TPP_PYR_DXS_TK_like"/>
    <property type="match status" value="1"/>
</dbReference>
<dbReference type="InterPro" id="IPR005477">
    <property type="entry name" value="Dxylulose-5-P_synthase"/>
</dbReference>
<protein>
    <recommendedName>
        <fullName evidence="10">1-deoxy-D-xylulose-5-phosphate synthase</fullName>
        <ecNumber evidence="10">2.2.1.7</ecNumber>
    </recommendedName>
    <alternativeName>
        <fullName evidence="10">1-deoxyxylulose-5-phosphate synthase</fullName>
        <shortName evidence="10">DXP synthase</shortName>
        <shortName evidence="10">DXPS</shortName>
    </alternativeName>
</protein>
<dbReference type="PROSITE" id="PS00801">
    <property type="entry name" value="TRANSKETOLASE_1"/>
    <property type="match status" value="1"/>
</dbReference>
<evidence type="ECO:0000256" key="10">
    <source>
        <dbReference type="HAMAP-Rule" id="MF_00315"/>
    </source>
</evidence>
<organism evidence="12 13">
    <name type="scientific">Pseudothermotoga lettingae (strain ATCC BAA-301 / DSM 14385 / NBRC 107922 / TMO)</name>
    <name type="common">Thermotoga lettingae</name>
    <dbReference type="NCBI Taxonomy" id="416591"/>
    <lineage>
        <taxon>Bacteria</taxon>
        <taxon>Thermotogati</taxon>
        <taxon>Thermotogota</taxon>
        <taxon>Thermotogae</taxon>
        <taxon>Thermotogales</taxon>
        <taxon>Thermotogaceae</taxon>
        <taxon>Pseudothermotoga</taxon>
    </lineage>
</organism>
<feature type="domain" description="Transketolase-like pyrimidine-binding" evidence="11">
    <location>
        <begin position="308"/>
        <end position="474"/>
    </location>
</feature>
<comment type="subunit">
    <text evidence="3 10">Homodimer.</text>
</comment>
<feature type="binding site" evidence="10">
    <location>
        <position position="168"/>
    </location>
    <ligand>
        <name>thiamine diphosphate</name>
        <dbReference type="ChEBI" id="CHEBI:58937"/>
    </ligand>
</feature>
<evidence type="ECO:0000256" key="4">
    <source>
        <dbReference type="ARBA" id="ARBA00022679"/>
    </source>
</evidence>
<feature type="binding site" evidence="10">
    <location>
        <position position="359"/>
    </location>
    <ligand>
        <name>thiamine diphosphate</name>
        <dbReference type="ChEBI" id="CHEBI:58937"/>
    </ligand>
</feature>
<evidence type="ECO:0000256" key="2">
    <source>
        <dbReference type="ARBA" id="ARBA00011081"/>
    </source>
</evidence>
<evidence type="ECO:0000256" key="3">
    <source>
        <dbReference type="ARBA" id="ARBA00011738"/>
    </source>
</evidence>
<dbReference type="HOGENOM" id="CLU_009227_1_4_0"/>
<evidence type="ECO:0000313" key="12">
    <source>
        <dbReference type="EMBL" id="ABV34567.1"/>
    </source>
</evidence>
<evidence type="ECO:0000313" key="13">
    <source>
        <dbReference type="Proteomes" id="UP000002016"/>
    </source>
</evidence>
<dbReference type="SMART" id="SM00861">
    <property type="entry name" value="Transket_pyr"/>
    <property type="match status" value="1"/>
</dbReference>
<keyword evidence="13" id="KW-1185">Reference proteome</keyword>
<comment type="cofactor">
    <cofactor evidence="10">
        <name>thiamine diphosphate</name>
        <dbReference type="ChEBI" id="CHEBI:58937"/>
    </cofactor>
    <text evidence="10">Binds 1 thiamine pyrophosphate per subunit.</text>
</comment>
<evidence type="ECO:0000256" key="5">
    <source>
        <dbReference type="ARBA" id="ARBA00022723"/>
    </source>
</evidence>
<proteinExistence type="inferred from homology"/>
<dbReference type="GO" id="GO:0019288">
    <property type="term" value="P:isopentenyl diphosphate biosynthetic process, methylerythritol 4-phosphate pathway"/>
    <property type="evidence" value="ECO:0007669"/>
    <property type="project" value="TreeGrafter"/>
</dbReference>
<evidence type="ECO:0000256" key="8">
    <source>
        <dbReference type="ARBA" id="ARBA00023052"/>
    </source>
</evidence>
<dbReference type="InterPro" id="IPR009014">
    <property type="entry name" value="Transketo_C/PFOR_II"/>
</dbReference>